<dbReference type="EMBL" id="GBRH01200584">
    <property type="protein sequence ID" value="JAD97311.1"/>
    <property type="molecule type" value="Transcribed_RNA"/>
</dbReference>
<protein>
    <submittedName>
        <fullName evidence="1">Uncharacterized protein</fullName>
    </submittedName>
</protein>
<organism evidence="1">
    <name type="scientific">Arundo donax</name>
    <name type="common">Giant reed</name>
    <name type="synonym">Donax arundinaceus</name>
    <dbReference type="NCBI Taxonomy" id="35708"/>
    <lineage>
        <taxon>Eukaryota</taxon>
        <taxon>Viridiplantae</taxon>
        <taxon>Streptophyta</taxon>
        <taxon>Embryophyta</taxon>
        <taxon>Tracheophyta</taxon>
        <taxon>Spermatophyta</taxon>
        <taxon>Magnoliopsida</taxon>
        <taxon>Liliopsida</taxon>
        <taxon>Poales</taxon>
        <taxon>Poaceae</taxon>
        <taxon>PACMAD clade</taxon>
        <taxon>Arundinoideae</taxon>
        <taxon>Arundineae</taxon>
        <taxon>Arundo</taxon>
    </lineage>
</organism>
<name>A0A0A9EB85_ARUDO</name>
<accession>A0A0A9EB85</accession>
<proteinExistence type="predicted"/>
<evidence type="ECO:0000313" key="1">
    <source>
        <dbReference type="EMBL" id="JAD97311.1"/>
    </source>
</evidence>
<dbReference type="AlphaFoldDB" id="A0A0A9EB85"/>
<sequence>MVTLHKQPTCLFIDFNNRHASC</sequence>
<reference evidence="1" key="2">
    <citation type="journal article" date="2015" name="Data Brief">
        <title>Shoot transcriptome of the giant reed, Arundo donax.</title>
        <authorList>
            <person name="Barrero R.A."/>
            <person name="Guerrero F.D."/>
            <person name="Moolhuijzen P."/>
            <person name="Goolsby J.A."/>
            <person name="Tidwell J."/>
            <person name="Bellgard S.E."/>
            <person name="Bellgard M.I."/>
        </authorList>
    </citation>
    <scope>NUCLEOTIDE SEQUENCE</scope>
    <source>
        <tissue evidence="1">Shoot tissue taken approximately 20 cm above the soil surface</tissue>
    </source>
</reference>
<reference evidence="1" key="1">
    <citation type="submission" date="2014-09" db="EMBL/GenBank/DDBJ databases">
        <authorList>
            <person name="Magalhaes I.L.F."/>
            <person name="Oliveira U."/>
            <person name="Santos F.R."/>
            <person name="Vidigal T.H.D.A."/>
            <person name="Brescovit A.D."/>
            <person name="Santos A.J."/>
        </authorList>
    </citation>
    <scope>NUCLEOTIDE SEQUENCE</scope>
    <source>
        <tissue evidence="1">Shoot tissue taken approximately 20 cm above the soil surface</tissue>
    </source>
</reference>